<evidence type="ECO:0000256" key="1">
    <source>
        <dbReference type="SAM" id="MobiDB-lite"/>
    </source>
</evidence>
<feature type="compositionally biased region" description="Basic and acidic residues" evidence="1">
    <location>
        <begin position="40"/>
        <end position="57"/>
    </location>
</feature>
<gene>
    <name evidence="2" type="ORF">LHA26_19175</name>
</gene>
<evidence type="ECO:0000313" key="3">
    <source>
        <dbReference type="Proteomes" id="UP001056937"/>
    </source>
</evidence>
<proteinExistence type="predicted"/>
<name>A0ABY4XE30_9SPHN</name>
<evidence type="ECO:0000313" key="2">
    <source>
        <dbReference type="EMBL" id="USI75162.1"/>
    </source>
</evidence>
<sequence>MALLFPDREGQGKNQETVIALTHDRQAPARRQGIDACNGKLDRTGRDGANEPWEKDA</sequence>
<feature type="region of interest" description="Disordered" evidence="1">
    <location>
        <begin position="24"/>
        <end position="57"/>
    </location>
</feature>
<keyword evidence="2" id="KW-0614">Plasmid</keyword>
<reference evidence="2" key="1">
    <citation type="journal article" date="2022" name="Toxins">
        <title>Genomic Analysis of Sphingopyxis sp. USTB-05 for Biodegrading Cyanobacterial Hepatotoxins.</title>
        <authorList>
            <person name="Liu C."/>
            <person name="Xu Q."/>
            <person name="Zhao Z."/>
            <person name="Zhang H."/>
            <person name="Liu X."/>
            <person name="Yin C."/>
            <person name="Liu Y."/>
            <person name="Yan H."/>
        </authorList>
    </citation>
    <scope>NUCLEOTIDE SEQUENCE</scope>
    <source>
        <strain evidence="2">NBD5</strain>
    </source>
</reference>
<dbReference type="EMBL" id="CP084932">
    <property type="protein sequence ID" value="USI75162.1"/>
    <property type="molecule type" value="Genomic_DNA"/>
</dbReference>
<protein>
    <submittedName>
        <fullName evidence="2">Uncharacterized protein</fullName>
    </submittedName>
</protein>
<organism evidence="2 3">
    <name type="scientific">Sphingomonas morindae</name>
    <dbReference type="NCBI Taxonomy" id="1541170"/>
    <lineage>
        <taxon>Bacteria</taxon>
        <taxon>Pseudomonadati</taxon>
        <taxon>Pseudomonadota</taxon>
        <taxon>Alphaproteobacteria</taxon>
        <taxon>Sphingomonadales</taxon>
        <taxon>Sphingomonadaceae</taxon>
        <taxon>Sphingomonas</taxon>
    </lineage>
</organism>
<accession>A0ABY4XE30</accession>
<dbReference type="Proteomes" id="UP001056937">
    <property type="component" value="Plasmid p1"/>
</dbReference>
<keyword evidence="3" id="KW-1185">Reference proteome</keyword>
<geneLocation type="plasmid" evidence="2 3">
    <name>p1</name>
</geneLocation>
<dbReference type="RefSeq" id="WP_252168974.1">
    <property type="nucleotide sequence ID" value="NZ_CP084932.1"/>
</dbReference>